<dbReference type="AlphaFoldDB" id="A0AA40DXE5"/>
<keyword evidence="2" id="KW-1185">Reference proteome</keyword>
<evidence type="ECO:0000313" key="1">
    <source>
        <dbReference type="EMBL" id="KAK0719135.1"/>
    </source>
</evidence>
<protein>
    <submittedName>
        <fullName evidence="1">Uncharacterized protein</fullName>
    </submittedName>
</protein>
<accession>A0AA40DXE5</accession>
<organism evidence="1 2">
    <name type="scientific">Lasiosphaeris hirsuta</name>
    <dbReference type="NCBI Taxonomy" id="260670"/>
    <lineage>
        <taxon>Eukaryota</taxon>
        <taxon>Fungi</taxon>
        <taxon>Dikarya</taxon>
        <taxon>Ascomycota</taxon>
        <taxon>Pezizomycotina</taxon>
        <taxon>Sordariomycetes</taxon>
        <taxon>Sordariomycetidae</taxon>
        <taxon>Sordariales</taxon>
        <taxon>Lasiosphaeriaceae</taxon>
        <taxon>Lasiosphaeris</taxon>
    </lineage>
</organism>
<sequence>MFTPATSPVYLVDHSVLRVLVEALDTIASFGYLSHTSVNVLNHATSARRSVKDYLNAKDLPALRHCAILQE</sequence>
<dbReference type="EMBL" id="JAUKUA010000003">
    <property type="protein sequence ID" value="KAK0719135.1"/>
    <property type="molecule type" value="Genomic_DNA"/>
</dbReference>
<comment type="caution">
    <text evidence="1">The sequence shown here is derived from an EMBL/GenBank/DDBJ whole genome shotgun (WGS) entry which is preliminary data.</text>
</comment>
<gene>
    <name evidence="1" type="ORF">B0H67DRAFT_572545</name>
</gene>
<reference evidence="1" key="1">
    <citation type="submission" date="2023-06" db="EMBL/GenBank/DDBJ databases">
        <title>Genome-scale phylogeny and comparative genomics of the fungal order Sordariales.</title>
        <authorList>
            <consortium name="Lawrence Berkeley National Laboratory"/>
            <person name="Hensen N."/>
            <person name="Bonometti L."/>
            <person name="Westerberg I."/>
            <person name="Brannstrom I.O."/>
            <person name="Guillou S."/>
            <person name="Cros-Aarteil S."/>
            <person name="Calhoun S."/>
            <person name="Haridas S."/>
            <person name="Kuo A."/>
            <person name="Mondo S."/>
            <person name="Pangilinan J."/>
            <person name="Riley R."/>
            <person name="Labutti K."/>
            <person name="Andreopoulos B."/>
            <person name="Lipzen A."/>
            <person name="Chen C."/>
            <person name="Yanf M."/>
            <person name="Daum C."/>
            <person name="Ng V."/>
            <person name="Clum A."/>
            <person name="Steindorff A."/>
            <person name="Ohm R."/>
            <person name="Martin F."/>
            <person name="Silar P."/>
            <person name="Natvig D."/>
            <person name="Lalanne C."/>
            <person name="Gautier V."/>
            <person name="Ament-Velasquez S.L."/>
            <person name="Kruys A."/>
            <person name="Hutchinson M.I."/>
            <person name="Powell A.J."/>
            <person name="Barry K."/>
            <person name="Miller A.N."/>
            <person name="Grigoriev I.V."/>
            <person name="Debuchy R."/>
            <person name="Gladieux P."/>
            <person name="Thoren M.H."/>
            <person name="Johannesson H."/>
        </authorList>
    </citation>
    <scope>NUCLEOTIDE SEQUENCE</scope>
    <source>
        <strain evidence="1">SMH4607-1</strain>
    </source>
</reference>
<evidence type="ECO:0000313" key="2">
    <source>
        <dbReference type="Proteomes" id="UP001172102"/>
    </source>
</evidence>
<dbReference type="Proteomes" id="UP001172102">
    <property type="component" value="Unassembled WGS sequence"/>
</dbReference>
<proteinExistence type="predicted"/>
<name>A0AA40DXE5_9PEZI</name>